<comment type="caution">
    <text evidence="6">The sequence shown here is derived from an EMBL/GenBank/DDBJ whole genome shotgun (WGS) entry which is preliminary data.</text>
</comment>
<organism evidence="6 7">
    <name type="scientific">Hericium alpestre</name>
    <dbReference type="NCBI Taxonomy" id="135208"/>
    <lineage>
        <taxon>Eukaryota</taxon>
        <taxon>Fungi</taxon>
        <taxon>Dikarya</taxon>
        <taxon>Basidiomycota</taxon>
        <taxon>Agaricomycotina</taxon>
        <taxon>Agaricomycetes</taxon>
        <taxon>Russulales</taxon>
        <taxon>Hericiaceae</taxon>
        <taxon>Hericium</taxon>
    </lineage>
</organism>
<evidence type="ECO:0000256" key="2">
    <source>
        <dbReference type="ARBA" id="ARBA00022679"/>
    </source>
</evidence>
<feature type="region of interest" description="Disordered" evidence="3">
    <location>
        <begin position="1"/>
        <end position="41"/>
    </location>
</feature>
<accession>A0A4Z0ABH2</accession>
<dbReference type="InterPro" id="IPR051706">
    <property type="entry name" value="Glycosyltransferase_domain"/>
</dbReference>
<dbReference type="Gene3D" id="3.90.550.20">
    <property type="match status" value="1"/>
</dbReference>
<keyword evidence="2" id="KW-0808">Transferase</keyword>
<comment type="similarity">
    <text evidence="1">Belongs to the glycosyltransferase 32 family.</text>
</comment>
<evidence type="ECO:0000256" key="3">
    <source>
        <dbReference type="SAM" id="MobiDB-lite"/>
    </source>
</evidence>
<dbReference type="Proteomes" id="UP000298061">
    <property type="component" value="Unassembled WGS sequence"/>
</dbReference>
<protein>
    <recommendedName>
        <fullName evidence="5">PIN domain-containing protein</fullName>
    </recommendedName>
</protein>
<dbReference type="AlphaFoldDB" id="A0A4Z0ABH2"/>
<dbReference type="SUPFAM" id="SSF88723">
    <property type="entry name" value="PIN domain-like"/>
    <property type="match status" value="1"/>
</dbReference>
<dbReference type="EMBL" id="SFCI01000003">
    <property type="protein sequence ID" value="TFY83950.1"/>
    <property type="molecule type" value="Genomic_DNA"/>
</dbReference>
<dbReference type="OrthoDB" id="3647at2759"/>
<dbReference type="Pfam" id="PF04488">
    <property type="entry name" value="Gly_transf_sug"/>
    <property type="match status" value="1"/>
</dbReference>
<dbReference type="SUPFAM" id="SSF53448">
    <property type="entry name" value="Nucleotide-diphospho-sugar transferases"/>
    <property type="match status" value="1"/>
</dbReference>
<dbReference type="CDD" id="cd18727">
    <property type="entry name" value="PIN_Swt1-like"/>
    <property type="match status" value="1"/>
</dbReference>
<dbReference type="GO" id="GO:0000030">
    <property type="term" value="F:mannosyltransferase activity"/>
    <property type="evidence" value="ECO:0007669"/>
    <property type="project" value="TreeGrafter"/>
</dbReference>
<dbReference type="InterPro" id="IPR029044">
    <property type="entry name" value="Nucleotide-diphossugar_trans"/>
</dbReference>
<evidence type="ECO:0000256" key="1">
    <source>
        <dbReference type="ARBA" id="ARBA00009003"/>
    </source>
</evidence>
<dbReference type="GO" id="GO:0004540">
    <property type="term" value="F:RNA nuclease activity"/>
    <property type="evidence" value="ECO:0007669"/>
    <property type="project" value="UniProtKB-ARBA"/>
</dbReference>
<evidence type="ECO:0000259" key="5">
    <source>
        <dbReference type="SMART" id="SM00670"/>
    </source>
</evidence>
<keyword evidence="4" id="KW-0812">Transmembrane</keyword>
<dbReference type="InterPro" id="IPR007577">
    <property type="entry name" value="GlycoTrfase_DXD_sugar-bd_CS"/>
</dbReference>
<dbReference type="STRING" id="135208.A0A4Z0ABH2"/>
<proteinExistence type="inferred from homology"/>
<feature type="transmembrane region" description="Helical" evidence="4">
    <location>
        <begin position="227"/>
        <end position="254"/>
    </location>
</feature>
<keyword evidence="4" id="KW-0472">Membrane</keyword>
<dbReference type="Pfam" id="PF13638">
    <property type="entry name" value="PIN_4"/>
    <property type="match status" value="1"/>
</dbReference>
<sequence>MSFTNGLQLPSFGSGPPWTPDPNFSPSFSLTNSPPHEVEDGPLVDATLRRLEAAVNEDVEMQGALSEYLTYLVMDTNVLLDKLDVLQQFVSDVEALSIPVIVIIPGIVISELDHQKNRPGLEWRARRASTWLLKMVKERRSVKGQAHEETCKRSGKWNVKDPGERGGPEANDDLILDCCEYFARVSNRGYRGRVVLCSSDKNLCFKSESKEIFTATQMACCSARKRVLSIVLTLLALILLGTVAVLSSVSYYLAIPDAAYITEQELDAPPSNNTAIERIPRIIHQTWKTETLPPRWKDISEECRAMMPDYEYMLWTDATSREFIAEQYSWFLDTFDSYTYPIQRADAIRYFVLHYYGGIYMDLDIGCLHRLDPLLTYPVILPRTIPVGVSNDLMFAEKGHPFLAQTIHNLVTFDHSWVLNYPTVMFSTGPMFLSAQYGIFSTAHPSD</sequence>
<dbReference type="GO" id="GO:0051999">
    <property type="term" value="P:mannosyl-inositol phosphorylceramide biosynthetic process"/>
    <property type="evidence" value="ECO:0007669"/>
    <property type="project" value="TreeGrafter"/>
</dbReference>
<feature type="compositionally biased region" description="Polar residues" evidence="3">
    <location>
        <begin position="22"/>
        <end position="34"/>
    </location>
</feature>
<evidence type="ECO:0000313" key="6">
    <source>
        <dbReference type="EMBL" id="TFY83950.1"/>
    </source>
</evidence>
<keyword evidence="7" id="KW-1185">Reference proteome</keyword>
<dbReference type="InterPro" id="IPR029060">
    <property type="entry name" value="PIN-like_dom_sf"/>
</dbReference>
<dbReference type="InterPro" id="IPR002716">
    <property type="entry name" value="PIN_dom"/>
</dbReference>
<keyword evidence="4" id="KW-1133">Transmembrane helix</keyword>
<dbReference type="Gene3D" id="3.40.50.1010">
    <property type="entry name" value="5'-nuclease"/>
    <property type="match status" value="1"/>
</dbReference>
<evidence type="ECO:0000256" key="4">
    <source>
        <dbReference type="SAM" id="Phobius"/>
    </source>
</evidence>
<feature type="domain" description="PIN" evidence="5">
    <location>
        <begin position="70"/>
        <end position="205"/>
    </location>
</feature>
<name>A0A4Z0ABH2_9AGAM</name>
<dbReference type="PANTHER" id="PTHR32385:SF15">
    <property type="entry name" value="INOSITOL PHOSPHOCERAMIDE MANNOSYLTRANSFERASE 1"/>
    <property type="match status" value="1"/>
</dbReference>
<dbReference type="GO" id="GO:0016020">
    <property type="term" value="C:membrane"/>
    <property type="evidence" value="ECO:0007669"/>
    <property type="project" value="GOC"/>
</dbReference>
<reference evidence="6 7" key="1">
    <citation type="submission" date="2019-02" db="EMBL/GenBank/DDBJ databases">
        <title>Genome sequencing of the rare red list fungi Hericium alpestre (H. flagellum).</title>
        <authorList>
            <person name="Buettner E."/>
            <person name="Kellner H."/>
        </authorList>
    </citation>
    <scope>NUCLEOTIDE SEQUENCE [LARGE SCALE GENOMIC DNA]</scope>
    <source>
        <strain evidence="6 7">DSM 108284</strain>
    </source>
</reference>
<dbReference type="PANTHER" id="PTHR32385">
    <property type="entry name" value="MANNOSYL PHOSPHORYLINOSITOL CERAMIDE SYNTHASE"/>
    <property type="match status" value="1"/>
</dbReference>
<gene>
    <name evidence="6" type="ORF">EWM64_g79</name>
</gene>
<dbReference type="FunFam" id="3.90.550.20:FF:000005">
    <property type="entry name" value="Unplaced genomic scaffold supercont1.17, whole genome shotgun sequence"/>
    <property type="match status" value="1"/>
</dbReference>
<evidence type="ECO:0000313" key="7">
    <source>
        <dbReference type="Proteomes" id="UP000298061"/>
    </source>
</evidence>
<dbReference type="SMART" id="SM00670">
    <property type="entry name" value="PINc"/>
    <property type="match status" value="1"/>
</dbReference>